<keyword evidence="2" id="KW-1133">Transmembrane helix</keyword>
<dbReference type="PANTHER" id="PTHR21666">
    <property type="entry name" value="PEPTIDASE-RELATED"/>
    <property type="match status" value="1"/>
</dbReference>
<sequence length="309" mass="33483">MNNKGSFKNEGSFGKRIVSFFKESGFYVAIVVGLCALAAGAVFFSTNQILTEPEPDPQQQNLIDNGQNEFSLLDDFPEIPEFDESSINDSNGAEYADDGPDDSLIAQENTNPGANEITLENEPADSGEQTTVQEGSPEQTVEQEEDSAQTTSGGIMEDGTAPVDNVVLAIVKPNFTVPVEGKIQNGYSMDKLVFSPTFNEWRTHSGVDIAAPRGEVVRAIGSGVIHEIKNDPRYGFTIVIDHKNGYKSLYANLASDSTITVGKEVKMGEAIGSVGATAIFESAEPTHLHFELYKEDKLVDPEAYIDFPK</sequence>
<evidence type="ECO:0000256" key="2">
    <source>
        <dbReference type="SAM" id="Phobius"/>
    </source>
</evidence>
<feature type="region of interest" description="Disordered" evidence="1">
    <location>
        <begin position="80"/>
        <end position="159"/>
    </location>
</feature>
<protein>
    <submittedName>
        <fullName evidence="4">Peptidase family M23</fullName>
    </submittedName>
</protein>
<dbReference type="Proteomes" id="UP000324781">
    <property type="component" value="Unassembled WGS sequence"/>
</dbReference>
<dbReference type="AlphaFoldDB" id="A0A1M6DQ44"/>
<dbReference type="GO" id="GO:0004222">
    <property type="term" value="F:metalloendopeptidase activity"/>
    <property type="evidence" value="ECO:0007669"/>
    <property type="project" value="TreeGrafter"/>
</dbReference>
<feature type="compositionally biased region" description="Polar residues" evidence="1">
    <location>
        <begin position="127"/>
        <end position="140"/>
    </location>
</feature>
<dbReference type="InterPro" id="IPR011055">
    <property type="entry name" value="Dup_hybrid_motif"/>
</dbReference>
<keyword evidence="2" id="KW-0472">Membrane</keyword>
<gene>
    <name evidence="4" type="ORF">SAMN05444373_100862</name>
</gene>
<dbReference type="SUPFAM" id="SSF51261">
    <property type="entry name" value="Duplicated hybrid motif"/>
    <property type="match status" value="1"/>
</dbReference>
<keyword evidence="2" id="KW-0812">Transmembrane</keyword>
<evidence type="ECO:0000259" key="3">
    <source>
        <dbReference type="Pfam" id="PF01551"/>
    </source>
</evidence>
<keyword evidence="5" id="KW-1185">Reference proteome</keyword>
<feature type="domain" description="M23ase beta-sheet core" evidence="3">
    <location>
        <begin position="203"/>
        <end position="301"/>
    </location>
</feature>
<dbReference type="InterPro" id="IPR016047">
    <property type="entry name" value="M23ase_b-sheet_dom"/>
</dbReference>
<proteinExistence type="predicted"/>
<dbReference type="Pfam" id="PF01551">
    <property type="entry name" value="Peptidase_M23"/>
    <property type="match status" value="1"/>
</dbReference>
<name>A0A1M6DQ44_9FIRM</name>
<dbReference type="Gene3D" id="2.70.70.10">
    <property type="entry name" value="Glucose Permease (Domain IIA)"/>
    <property type="match status" value="1"/>
</dbReference>
<reference evidence="4 5" key="1">
    <citation type="submission" date="2016-11" db="EMBL/GenBank/DDBJ databases">
        <authorList>
            <person name="Varghese N."/>
            <person name="Submissions S."/>
        </authorList>
    </citation>
    <scope>NUCLEOTIDE SEQUENCE [LARGE SCALE GENOMIC DNA]</scope>
    <source>
        <strain evidence="4 5">DSM 19027</strain>
    </source>
</reference>
<dbReference type="CDD" id="cd12797">
    <property type="entry name" value="M23_peptidase"/>
    <property type="match status" value="1"/>
</dbReference>
<feature type="transmembrane region" description="Helical" evidence="2">
    <location>
        <begin position="25"/>
        <end position="44"/>
    </location>
</feature>
<evidence type="ECO:0000256" key="1">
    <source>
        <dbReference type="SAM" id="MobiDB-lite"/>
    </source>
</evidence>
<evidence type="ECO:0000313" key="4">
    <source>
        <dbReference type="EMBL" id="SHI75366.1"/>
    </source>
</evidence>
<dbReference type="InterPro" id="IPR050570">
    <property type="entry name" value="Cell_wall_metabolism_enzyme"/>
</dbReference>
<organism evidence="4 5">
    <name type="scientific">Thermoclostridium caenicola</name>
    <dbReference type="NCBI Taxonomy" id="659425"/>
    <lineage>
        <taxon>Bacteria</taxon>
        <taxon>Bacillati</taxon>
        <taxon>Bacillota</taxon>
        <taxon>Clostridia</taxon>
        <taxon>Eubacteriales</taxon>
        <taxon>Oscillospiraceae</taxon>
        <taxon>Thermoclostridium</taxon>
    </lineage>
</organism>
<dbReference type="EMBL" id="FQZP01000008">
    <property type="protein sequence ID" value="SHI75366.1"/>
    <property type="molecule type" value="Genomic_DNA"/>
</dbReference>
<evidence type="ECO:0000313" key="5">
    <source>
        <dbReference type="Proteomes" id="UP000324781"/>
    </source>
</evidence>
<dbReference type="RefSeq" id="WP_188118366.1">
    <property type="nucleotide sequence ID" value="NZ_DAONMB010000056.1"/>
</dbReference>
<dbReference type="PANTHER" id="PTHR21666:SF270">
    <property type="entry name" value="MUREIN HYDROLASE ACTIVATOR ENVC"/>
    <property type="match status" value="1"/>
</dbReference>
<accession>A0A1M6DQ44</accession>